<keyword evidence="13 15" id="KW-0408">Iron</keyword>
<dbReference type="PROSITE" id="PS00086">
    <property type="entry name" value="CYTOCHROME_P450"/>
    <property type="match status" value="1"/>
</dbReference>
<dbReference type="Gene3D" id="1.20.990.10">
    <property type="entry name" value="NADPH-cytochrome p450 Reductase, Chain A, domain 3"/>
    <property type="match status" value="1"/>
</dbReference>
<dbReference type="SUPFAM" id="SSF63380">
    <property type="entry name" value="Riboflavin synthase domain-like"/>
    <property type="match status" value="1"/>
</dbReference>
<dbReference type="InterPro" id="IPR001433">
    <property type="entry name" value="OxRdtase_FAD/NAD-bd"/>
</dbReference>
<dbReference type="InterPro" id="IPR002401">
    <property type="entry name" value="Cyt_P450_E_grp-I"/>
</dbReference>
<dbReference type="PROSITE" id="PS50902">
    <property type="entry name" value="FLAVODOXIN_LIKE"/>
    <property type="match status" value="1"/>
</dbReference>
<comment type="cofactor">
    <cofactor evidence="2 15">
        <name>heme</name>
        <dbReference type="ChEBI" id="CHEBI:30413"/>
    </cofactor>
</comment>
<dbReference type="eggNOG" id="KOG0157">
    <property type="taxonomic scope" value="Eukaryota"/>
</dbReference>
<dbReference type="RefSeq" id="XP_007866815.1">
    <property type="nucleotide sequence ID" value="XM_007868624.1"/>
</dbReference>
<dbReference type="Pfam" id="PF00175">
    <property type="entry name" value="NAD_binding_1"/>
    <property type="match status" value="1"/>
</dbReference>
<comment type="cofactor">
    <cofactor evidence="1">
        <name>FMN</name>
        <dbReference type="ChEBI" id="CHEBI:58210"/>
    </cofactor>
</comment>
<dbReference type="InterPro" id="IPR017938">
    <property type="entry name" value="Riboflavin_synthase-like_b-brl"/>
</dbReference>
<keyword evidence="12" id="KW-0560">Oxidoreductase</keyword>
<organism evidence="19 20">
    <name type="scientific">Gloeophyllum trabeum (strain ATCC 11539 / FP-39264 / Madison 617)</name>
    <name type="common">Brown rot fungus</name>
    <dbReference type="NCBI Taxonomy" id="670483"/>
    <lineage>
        <taxon>Eukaryota</taxon>
        <taxon>Fungi</taxon>
        <taxon>Dikarya</taxon>
        <taxon>Basidiomycota</taxon>
        <taxon>Agaricomycotina</taxon>
        <taxon>Agaricomycetes</taxon>
        <taxon>Gloeophyllales</taxon>
        <taxon>Gloeophyllaceae</taxon>
        <taxon>Gloeophyllum</taxon>
    </lineage>
</organism>
<evidence type="ECO:0000256" key="15">
    <source>
        <dbReference type="PIRSR" id="PIRSR000209-1"/>
    </source>
</evidence>
<evidence type="ECO:0000256" key="5">
    <source>
        <dbReference type="ARBA" id="ARBA00022448"/>
    </source>
</evidence>
<evidence type="ECO:0000259" key="18">
    <source>
        <dbReference type="PROSITE" id="PS51384"/>
    </source>
</evidence>
<evidence type="ECO:0000313" key="20">
    <source>
        <dbReference type="Proteomes" id="UP000030669"/>
    </source>
</evidence>
<dbReference type="eggNOG" id="KOG1158">
    <property type="taxonomic scope" value="Eukaryota"/>
</dbReference>
<dbReference type="GO" id="GO:0003958">
    <property type="term" value="F:NADPH-hemoprotein reductase activity"/>
    <property type="evidence" value="ECO:0007669"/>
    <property type="project" value="InterPro"/>
</dbReference>
<keyword evidence="14" id="KW-0503">Monooxygenase</keyword>
<evidence type="ECO:0000256" key="12">
    <source>
        <dbReference type="ARBA" id="ARBA00023002"/>
    </source>
</evidence>
<dbReference type="PANTHER" id="PTHR19384:SF127">
    <property type="entry name" value="BIFUNCTIONAL CYTOCHROME P450_NADPH--P450 REDUCTASE"/>
    <property type="match status" value="1"/>
</dbReference>
<evidence type="ECO:0000256" key="3">
    <source>
        <dbReference type="ARBA" id="ARBA00001974"/>
    </source>
</evidence>
<dbReference type="GO" id="GO:0010181">
    <property type="term" value="F:FMN binding"/>
    <property type="evidence" value="ECO:0007669"/>
    <property type="project" value="InterPro"/>
</dbReference>
<reference evidence="19 20" key="1">
    <citation type="journal article" date="2012" name="Science">
        <title>The Paleozoic origin of enzymatic lignin decomposition reconstructed from 31 fungal genomes.</title>
        <authorList>
            <person name="Floudas D."/>
            <person name="Binder M."/>
            <person name="Riley R."/>
            <person name="Barry K."/>
            <person name="Blanchette R.A."/>
            <person name="Henrissat B."/>
            <person name="Martinez A.T."/>
            <person name="Otillar R."/>
            <person name="Spatafora J.W."/>
            <person name="Yadav J.S."/>
            <person name="Aerts A."/>
            <person name="Benoit I."/>
            <person name="Boyd A."/>
            <person name="Carlson A."/>
            <person name="Copeland A."/>
            <person name="Coutinho P.M."/>
            <person name="de Vries R.P."/>
            <person name="Ferreira P."/>
            <person name="Findley K."/>
            <person name="Foster B."/>
            <person name="Gaskell J."/>
            <person name="Glotzer D."/>
            <person name="Gorecki P."/>
            <person name="Heitman J."/>
            <person name="Hesse C."/>
            <person name="Hori C."/>
            <person name="Igarashi K."/>
            <person name="Jurgens J.A."/>
            <person name="Kallen N."/>
            <person name="Kersten P."/>
            <person name="Kohler A."/>
            <person name="Kuees U."/>
            <person name="Kumar T.K.A."/>
            <person name="Kuo A."/>
            <person name="LaButti K."/>
            <person name="Larrondo L.F."/>
            <person name="Lindquist E."/>
            <person name="Ling A."/>
            <person name="Lombard V."/>
            <person name="Lucas S."/>
            <person name="Lundell T."/>
            <person name="Martin R."/>
            <person name="McLaughlin D.J."/>
            <person name="Morgenstern I."/>
            <person name="Morin E."/>
            <person name="Murat C."/>
            <person name="Nagy L.G."/>
            <person name="Nolan M."/>
            <person name="Ohm R.A."/>
            <person name="Patyshakuliyeva A."/>
            <person name="Rokas A."/>
            <person name="Ruiz-Duenas F.J."/>
            <person name="Sabat G."/>
            <person name="Salamov A."/>
            <person name="Samejima M."/>
            <person name="Schmutz J."/>
            <person name="Slot J.C."/>
            <person name="St John F."/>
            <person name="Stenlid J."/>
            <person name="Sun H."/>
            <person name="Sun S."/>
            <person name="Syed K."/>
            <person name="Tsang A."/>
            <person name="Wiebenga A."/>
            <person name="Young D."/>
            <person name="Pisabarro A."/>
            <person name="Eastwood D.C."/>
            <person name="Martin F."/>
            <person name="Cullen D."/>
            <person name="Grigoriev I.V."/>
            <person name="Hibbett D.S."/>
        </authorList>
    </citation>
    <scope>NUCLEOTIDE SEQUENCE [LARGE SCALE GENOMIC DNA]</scope>
    <source>
        <strain evidence="19 20">ATCC 11539</strain>
    </source>
</reference>
<feature type="binding site" description="axial binding residue" evidence="15">
    <location>
        <position position="402"/>
    </location>
    <ligand>
        <name>heme</name>
        <dbReference type="ChEBI" id="CHEBI:30413"/>
    </ligand>
    <ligandPart>
        <name>Fe</name>
        <dbReference type="ChEBI" id="CHEBI:18248"/>
    </ligandPart>
</feature>
<dbReference type="PROSITE" id="PS51384">
    <property type="entry name" value="FAD_FR"/>
    <property type="match status" value="1"/>
</dbReference>
<dbReference type="SUPFAM" id="SSF48264">
    <property type="entry name" value="Cytochrome P450"/>
    <property type="match status" value="1"/>
</dbReference>
<dbReference type="GO" id="GO:0005829">
    <property type="term" value="C:cytosol"/>
    <property type="evidence" value="ECO:0007669"/>
    <property type="project" value="TreeGrafter"/>
</dbReference>
<evidence type="ECO:0000256" key="6">
    <source>
        <dbReference type="ARBA" id="ARBA00022617"/>
    </source>
</evidence>
<gene>
    <name evidence="19" type="ORF">GLOTRDRAFT_61651</name>
</gene>
<keyword evidence="10" id="KW-0274">FAD</keyword>
<keyword evidence="20" id="KW-1185">Reference proteome</keyword>
<evidence type="ECO:0000256" key="7">
    <source>
        <dbReference type="ARBA" id="ARBA00022630"/>
    </source>
</evidence>
<feature type="domain" description="FAD-binding FR-type" evidence="18">
    <location>
        <begin position="673"/>
        <end position="904"/>
    </location>
</feature>
<evidence type="ECO:0000259" key="17">
    <source>
        <dbReference type="PROSITE" id="PS50902"/>
    </source>
</evidence>
<dbReference type="OMA" id="TQLVMKW"/>
<comment type="similarity">
    <text evidence="4">In the N-terminal section; belongs to the cytochrome P450 family.</text>
</comment>
<evidence type="ECO:0000313" key="19">
    <source>
        <dbReference type="EMBL" id="EPQ54514.1"/>
    </source>
</evidence>
<dbReference type="EMBL" id="KB469303">
    <property type="protein sequence ID" value="EPQ54514.1"/>
    <property type="molecule type" value="Genomic_DNA"/>
</dbReference>
<sequence length="1061" mass="117661">MSVPIPQPPSVPFLGNVFSIDKELPLGSFSLLAKQYGEIYQLNIIGRSVVFVNSAELVREVSNDKKFQKNVPGALAEVRRAAGDGLFTAYADEPNWAIAHRLLMPAFGTANIRNMFDDMKDICSQLVLKWSRFGPDYVISPTEDFTRLTLDTIALCAMNYRFNSFYSETLPPFCEAMTDFLKECNARANRPAIVQSLMTGATAKFEADCKHMVDVASEIVKHRRLHPIEKKDLLNAMLYGKDPKTGQGLGDDAITKNLITFLIAGHETTSGMLSFTTYHLLKNPEKLIRLRKEVDDVTQGNPITLEHLSKLPYLNAVLREALRLNSTAALRSVTALEDCVLAGKYSIKKGQGIAINNHEAHHDPKVWGEDADEFKPERMLDGKFEAMPPESWQPFGFGMRACIGRPFAWQEALLVMATIVQTFDLSFHDPSYNLEVKQALTLKPKDFYIHASLRSNAAHLLSTPSSSLLAGRSTAKDLTPTSAPVESDDGKPRPPLYVLYGSNTGTSESFAQRIASDASSHGFKASIGTLDQSVGRVFKDGPVVIITASFEGQPADNAAQAVQWLEQGATDTEFEGLKYALFGCGNRDWVRTYQRIPRLVDELLEKKGGMRLLPRGEGDAAGSTFFEDFDAWEAELWSTLTKEYNTVSEQVEESLKVETTTSGTTRASDLRQPDAKLGTVTQNKVLTKPPASGVKRHIEFALPEGSSYRAGDYLAILPVNPMELVKRALAHFNLSAEEEVTISSSSPSTLPLNRPINVQSLLSGYVELSQPVSTKDLQVLSSQASDPATKSKLEALTSDYKASVLEKRISLLDILESYRDIQMPFTTFLKLLPPMRIRQYSISSSPLADPEHATLTVSIVEGAPIPGHRDVPFLGVASNYLARLRPGERVQLMVKASATQFHPPSDLSVPILMFCAGSGLAPMRGFIQERAKQKESGREVGPMYLFFGCRSPEEDYLYAEDDLAEWVKMGVVDVRPAFSRASEKSEGCKYVQERIWHDREDVRKAYDAGARFYVCGSRKVATGVRNVCIDILKMVQNYSEEEAQQAWERVEQERGASDIFE</sequence>
<dbReference type="InterPro" id="IPR001128">
    <property type="entry name" value="Cyt_P450"/>
</dbReference>
<dbReference type="Gene3D" id="3.40.50.360">
    <property type="match status" value="1"/>
</dbReference>
<keyword evidence="6 15" id="KW-0349">Heme</keyword>
<dbReference type="InterPro" id="IPR003097">
    <property type="entry name" value="CysJ-like_FAD-binding"/>
</dbReference>
<evidence type="ECO:0000256" key="4">
    <source>
        <dbReference type="ARBA" id="ARBA00010018"/>
    </source>
</evidence>
<dbReference type="InterPro" id="IPR017927">
    <property type="entry name" value="FAD-bd_FR_type"/>
</dbReference>
<dbReference type="InterPro" id="IPR029039">
    <property type="entry name" value="Flavoprotein-like_sf"/>
</dbReference>
<keyword evidence="11" id="KW-0521">NADP</keyword>
<dbReference type="PRINTS" id="PR00463">
    <property type="entry name" value="EP450I"/>
</dbReference>
<evidence type="ECO:0000256" key="9">
    <source>
        <dbReference type="ARBA" id="ARBA00022723"/>
    </source>
</evidence>
<dbReference type="InterPro" id="IPR023173">
    <property type="entry name" value="NADPH_Cyt_P450_Rdtase_alpha"/>
</dbReference>
<dbReference type="GO" id="GO:0050660">
    <property type="term" value="F:flavin adenine dinucleotide binding"/>
    <property type="evidence" value="ECO:0007669"/>
    <property type="project" value="TreeGrafter"/>
</dbReference>
<dbReference type="PANTHER" id="PTHR19384">
    <property type="entry name" value="NITRIC OXIDE SYNTHASE-RELATED"/>
    <property type="match status" value="1"/>
</dbReference>
<dbReference type="SUPFAM" id="SSF52218">
    <property type="entry name" value="Flavoproteins"/>
    <property type="match status" value="1"/>
</dbReference>
<dbReference type="OrthoDB" id="1470350at2759"/>
<evidence type="ECO:0000256" key="16">
    <source>
        <dbReference type="SAM" id="MobiDB-lite"/>
    </source>
</evidence>
<protein>
    <submittedName>
        <fullName evidence="19">C505_FUSOX bifunctional P-450 NADPH-P450 reductase</fullName>
    </submittedName>
</protein>
<dbReference type="GeneID" id="19307442"/>
<name>S7RP13_GLOTA</name>
<evidence type="ECO:0000256" key="1">
    <source>
        <dbReference type="ARBA" id="ARBA00001917"/>
    </source>
</evidence>
<keyword evidence="8" id="KW-0288">FMN</keyword>
<evidence type="ECO:0000256" key="14">
    <source>
        <dbReference type="ARBA" id="ARBA00023033"/>
    </source>
</evidence>
<dbReference type="Pfam" id="PF00067">
    <property type="entry name" value="p450"/>
    <property type="match status" value="1"/>
</dbReference>
<dbReference type="Gene3D" id="2.40.30.10">
    <property type="entry name" value="Translation factors"/>
    <property type="match status" value="1"/>
</dbReference>
<dbReference type="PIRSF" id="PIRSF000209">
    <property type="entry name" value="Bifunctional_P450_P450R"/>
    <property type="match status" value="1"/>
</dbReference>
<evidence type="ECO:0000256" key="11">
    <source>
        <dbReference type="ARBA" id="ARBA00022857"/>
    </source>
</evidence>
<dbReference type="SUPFAM" id="SSF52343">
    <property type="entry name" value="Ferredoxin reductase-like, C-terminal NADP-linked domain"/>
    <property type="match status" value="1"/>
</dbReference>
<dbReference type="GO" id="GO:0020037">
    <property type="term" value="F:heme binding"/>
    <property type="evidence" value="ECO:0007669"/>
    <property type="project" value="InterPro"/>
</dbReference>
<dbReference type="InterPro" id="IPR008254">
    <property type="entry name" value="Flavodoxin/NO_synth"/>
</dbReference>
<dbReference type="CDD" id="cd06206">
    <property type="entry name" value="bifunctional_CYPOR"/>
    <property type="match status" value="1"/>
</dbReference>
<evidence type="ECO:0000256" key="10">
    <source>
        <dbReference type="ARBA" id="ARBA00022827"/>
    </source>
</evidence>
<dbReference type="HOGENOM" id="CLU_001570_7_0_1"/>
<feature type="domain" description="Flavodoxin-like" evidence="17">
    <location>
        <begin position="496"/>
        <end position="637"/>
    </location>
</feature>
<dbReference type="STRING" id="670483.S7RP13"/>
<dbReference type="Pfam" id="PF00667">
    <property type="entry name" value="FAD_binding_1"/>
    <property type="match status" value="1"/>
</dbReference>
<keyword evidence="5" id="KW-0813">Transport</keyword>
<dbReference type="Gene3D" id="1.10.630.10">
    <property type="entry name" value="Cytochrome P450"/>
    <property type="match status" value="1"/>
</dbReference>
<dbReference type="PRINTS" id="PR00385">
    <property type="entry name" value="P450"/>
</dbReference>
<keyword evidence="7" id="KW-0285">Flavoprotein</keyword>
<dbReference type="InterPro" id="IPR023206">
    <property type="entry name" value="Bifunctional_P450_P450_red"/>
</dbReference>
<dbReference type="CDD" id="cd11068">
    <property type="entry name" value="CYP120A1"/>
    <property type="match status" value="1"/>
</dbReference>
<accession>S7RP13</accession>
<comment type="cofactor">
    <cofactor evidence="3">
        <name>FAD</name>
        <dbReference type="ChEBI" id="CHEBI:57692"/>
    </cofactor>
</comment>
<evidence type="ECO:0000256" key="8">
    <source>
        <dbReference type="ARBA" id="ARBA00022643"/>
    </source>
</evidence>
<dbReference type="GO" id="GO:0005506">
    <property type="term" value="F:iron ion binding"/>
    <property type="evidence" value="ECO:0007669"/>
    <property type="project" value="InterPro"/>
</dbReference>
<keyword evidence="9 15" id="KW-0479">Metal-binding</keyword>
<feature type="region of interest" description="Disordered" evidence="16">
    <location>
        <begin position="471"/>
        <end position="494"/>
    </location>
</feature>
<dbReference type="Pfam" id="PF00258">
    <property type="entry name" value="Flavodoxin_1"/>
    <property type="match status" value="1"/>
</dbReference>
<dbReference type="Proteomes" id="UP000030669">
    <property type="component" value="Unassembled WGS sequence"/>
</dbReference>
<evidence type="ECO:0000256" key="2">
    <source>
        <dbReference type="ARBA" id="ARBA00001971"/>
    </source>
</evidence>
<evidence type="ECO:0000256" key="13">
    <source>
        <dbReference type="ARBA" id="ARBA00023004"/>
    </source>
</evidence>
<dbReference type="InterPro" id="IPR036396">
    <property type="entry name" value="Cyt_P450_sf"/>
</dbReference>
<dbReference type="InterPro" id="IPR017972">
    <property type="entry name" value="Cyt_P450_CS"/>
</dbReference>
<dbReference type="AlphaFoldDB" id="S7RP13"/>
<dbReference type="FunFam" id="1.10.630.10:FF:000040">
    <property type="entry name" value="Bifunctional cytochrome P450/NADPH--P450 reductase"/>
    <property type="match status" value="1"/>
</dbReference>
<dbReference type="InterPro" id="IPR039261">
    <property type="entry name" value="FNR_nucleotide-bd"/>
</dbReference>
<proteinExistence type="inferred from homology"/>
<dbReference type="Gene3D" id="3.40.50.80">
    <property type="entry name" value="Nucleotide-binding domain of ferredoxin-NADP reductase (FNR) module"/>
    <property type="match status" value="1"/>
</dbReference>
<dbReference type="KEGG" id="gtr:GLOTRDRAFT_61651"/>
<dbReference type="GO" id="GO:0070330">
    <property type="term" value="F:aromatase activity"/>
    <property type="evidence" value="ECO:0007669"/>
    <property type="project" value="InterPro"/>
</dbReference>